<keyword evidence="1" id="KW-1133">Transmembrane helix</keyword>
<sequence length="210" mass="22227">MEGSYVPPSLDDVGTNAAEPLLAREGGSSWDGPQHGVSVAQHHVSGTGAQYGGYPGIPDMPDAIHRWRGQRSLLVVWLFLSIAILMTSIFWFELGAVAGLLGIIGASLSVCQCCGGGVDLAGTIKATRVLAMVAAILSGIVAWLVIALFHTIDCQKEEHGEDFCHALHLTLVFLVVWHGAHAYISGLVFARAGEVKRMMNPVTSGLVNLA</sequence>
<dbReference type="AlphaFoldDB" id="A0AAW1Q185"/>
<evidence type="ECO:0000256" key="1">
    <source>
        <dbReference type="SAM" id="Phobius"/>
    </source>
</evidence>
<keyword evidence="1" id="KW-0472">Membrane</keyword>
<evidence type="ECO:0008006" key="4">
    <source>
        <dbReference type="Google" id="ProtNLM"/>
    </source>
</evidence>
<evidence type="ECO:0000313" key="3">
    <source>
        <dbReference type="Proteomes" id="UP001489004"/>
    </source>
</evidence>
<dbReference type="EMBL" id="JALJOR010000007">
    <property type="protein sequence ID" value="KAK9814507.1"/>
    <property type="molecule type" value="Genomic_DNA"/>
</dbReference>
<gene>
    <name evidence="2" type="ORF">WJX72_007031</name>
</gene>
<accession>A0AAW1Q185</accession>
<feature type="transmembrane region" description="Helical" evidence="1">
    <location>
        <begin position="98"/>
        <end position="122"/>
    </location>
</feature>
<name>A0AAW1Q185_9CHLO</name>
<feature type="transmembrane region" description="Helical" evidence="1">
    <location>
        <begin position="73"/>
        <end position="92"/>
    </location>
</feature>
<evidence type="ECO:0000313" key="2">
    <source>
        <dbReference type="EMBL" id="KAK9814507.1"/>
    </source>
</evidence>
<proteinExistence type="predicted"/>
<reference evidence="2 3" key="1">
    <citation type="journal article" date="2024" name="Nat. Commun.">
        <title>Phylogenomics reveals the evolutionary origins of lichenization in chlorophyte algae.</title>
        <authorList>
            <person name="Puginier C."/>
            <person name="Libourel C."/>
            <person name="Otte J."/>
            <person name="Skaloud P."/>
            <person name="Haon M."/>
            <person name="Grisel S."/>
            <person name="Petersen M."/>
            <person name="Berrin J.G."/>
            <person name="Delaux P.M."/>
            <person name="Dal Grande F."/>
            <person name="Keller J."/>
        </authorList>
    </citation>
    <scope>NUCLEOTIDE SEQUENCE [LARGE SCALE GENOMIC DNA]</scope>
    <source>
        <strain evidence="2 3">SAG 2043</strain>
    </source>
</reference>
<keyword evidence="1" id="KW-0812">Transmembrane</keyword>
<organism evidence="2 3">
    <name type="scientific">[Myrmecia] bisecta</name>
    <dbReference type="NCBI Taxonomy" id="41462"/>
    <lineage>
        <taxon>Eukaryota</taxon>
        <taxon>Viridiplantae</taxon>
        <taxon>Chlorophyta</taxon>
        <taxon>core chlorophytes</taxon>
        <taxon>Trebouxiophyceae</taxon>
        <taxon>Trebouxiales</taxon>
        <taxon>Trebouxiaceae</taxon>
        <taxon>Myrmecia</taxon>
    </lineage>
</organism>
<keyword evidence="3" id="KW-1185">Reference proteome</keyword>
<dbReference type="Proteomes" id="UP001489004">
    <property type="component" value="Unassembled WGS sequence"/>
</dbReference>
<protein>
    <recommendedName>
        <fullName evidence="4">Transmembrane protein</fullName>
    </recommendedName>
</protein>
<feature type="transmembrane region" description="Helical" evidence="1">
    <location>
        <begin position="169"/>
        <end position="190"/>
    </location>
</feature>
<comment type="caution">
    <text evidence="2">The sequence shown here is derived from an EMBL/GenBank/DDBJ whole genome shotgun (WGS) entry which is preliminary data.</text>
</comment>
<feature type="transmembrane region" description="Helical" evidence="1">
    <location>
        <begin position="129"/>
        <end position="149"/>
    </location>
</feature>